<protein>
    <submittedName>
        <fullName evidence="14">Vomeronasal type-2 receptor 26-like</fullName>
    </submittedName>
</protein>
<evidence type="ECO:0000256" key="7">
    <source>
        <dbReference type="ARBA" id="ARBA00023136"/>
    </source>
</evidence>
<dbReference type="PRINTS" id="PR01535">
    <property type="entry name" value="VOMERONASL2R"/>
</dbReference>
<keyword evidence="6" id="KW-0297">G-protein coupled receptor</keyword>
<comment type="subcellular location">
    <subcellularLocation>
        <location evidence="1">Cell membrane</location>
        <topology evidence="1">Multi-pass membrane protein</topology>
    </subcellularLocation>
</comment>
<dbReference type="Proteomes" id="UP000694871">
    <property type="component" value="Unplaced"/>
</dbReference>
<keyword evidence="10" id="KW-0807">Transducer</keyword>
<keyword evidence="9" id="KW-0325">Glycoprotein</keyword>
<dbReference type="CDD" id="cd15283">
    <property type="entry name" value="7tmC_V2R_pheromone"/>
    <property type="match status" value="1"/>
</dbReference>
<evidence type="ECO:0000313" key="13">
    <source>
        <dbReference type="Proteomes" id="UP000694871"/>
    </source>
</evidence>
<dbReference type="GeneID" id="107112079"/>
<dbReference type="PROSITE" id="PS50259">
    <property type="entry name" value="G_PROTEIN_RECEP_F3_4"/>
    <property type="match status" value="1"/>
</dbReference>
<dbReference type="PROSITE" id="PS00981">
    <property type="entry name" value="G_PROTEIN_RECEP_F3_3"/>
    <property type="match status" value="1"/>
</dbReference>
<keyword evidence="2" id="KW-1003">Cell membrane</keyword>
<accession>A0ABM1K4J7</accession>
<evidence type="ECO:0000259" key="12">
    <source>
        <dbReference type="PROSITE" id="PS50259"/>
    </source>
</evidence>
<sequence>MAPSERNQYIGMVQLLLHFRWIWVGIIAVNNSQGDMFVQILMALLSENGICPAFIDRLPTATSTVDMIDVFYLSRSKDSLSSFLTHIKVKVYVINGDTHTMTSLKWFLYIAQMEVITEAIMGKVWIMTAQWDFSLHTFDRLLNIEVFHGSLSVTVKSREVVEFQKFLCIVTPHWQKEDGFIRVFWEQAFKCSLSDSKLDKDITQRCTGEEKLESLPGPFFEMSMTAQSYCIYNAVHAIAHALHTLCESRQKYRRMAWGGDLLKVSDQQSWQLHPFLRSVSFNNSAGDPIHFNEEGELETGFEVINWVTFPNQSFRRVKVGRMDPQASLGTVFSLNEEFITWHRMFNQSQPFSVCNDNCHPGYSRKKKEGKPFCCYDCARCPEGKISDKNDMDDCFKCSDDEHPSKGQDQCLLKALNFLSYDEPLGITLTSLVASTSVITAIVLGIFIKHRNTPIVKANNQHLTYCLLISLLLCFLCSLLFIGRPQILTCLLRQVFFSIIFSVAISSLLAKTITVVLAFMATKPGSQIRNWVGKRLAFSIVLSCSIIQAGICSLWLYTAPPFPNVDTHSKFKEKVIECNEGSVVMFYCVLGYMGFLANVTLVVAFFARKLPSTFNEAKYITFSMLVFCSVWLSFVPTYLSTKGKYMVAVEIFSILSSTAGLLGCVFSPKCYIIILRPELNSKEHLLIRNRNQVEEF</sequence>
<feature type="transmembrane region" description="Helical" evidence="11">
    <location>
        <begin position="424"/>
        <end position="449"/>
    </location>
</feature>
<evidence type="ECO:0000256" key="6">
    <source>
        <dbReference type="ARBA" id="ARBA00023040"/>
    </source>
</evidence>
<evidence type="ECO:0000313" key="14">
    <source>
        <dbReference type="RefSeq" id="XP_015268634.1"/>
    </source>
</evidence>
<feature type="domain" description="G-protein coupled receptors family 3 profile" evidence="12">
    <location>
        <begin position="424"/>
        <end position="688"/>
    </location>
</feature>
<keyword evidence="13" id="KW-1185">Reference proteome</keyword>
<dbReference type="Gene3D" id="2.10.50.30">
    <property type="entry name" value="GPCR, family 3, nine cysteines domain"/>
    <property type="match status" value="1"/>
</dbReference>
<dbReference type="Gene3D" id="3.40.50.2300">
    <property type="match status" value="2"/>
</dbReference>
<reference evidence="14" key="1">
    <citation type="submission" date="2025-08" db="UniProtKB">
        <authorList>
            <consortium name="RefSeq"/>
        </authorList>
    </citation>
    <scope>IDENTIFICATION</scope>
</reference>
<dbReference type="InterPro" id="IPR001828">
    <property type="entry name" value="ANF_lig-bd_rcpt"/>
</dbReference>
<feature type="transmembrane region" description="Helical" evidence="11">
    <location>
        <begin position="618"/>
        <end position="638"/>
    </location>
</feature>
<evidence type="ECO:0000256" key="1">
    <source>
        <dbReference type="ARBA" id="ARBA00004651"/>
    </source>
</evidence>
<keyword evidence="3 11" id="KW-0812">Transmembrane</keyword>
<gene>
    <name evidence="14" type="primary">LOC107112079</name>
</gene>
<keyword evidence="5 11" id="KW-1133">Transmembrane helix</keyword>
<dbReference type="Pfam" id="PF07562">
    <property type="entry name" value="NCD3G"/>
    <property type="match status" value="1"/>
</dbReference>
<name>A0ABM1K4J7_GEKJA</name>
<proteinExistence type="predicted"/>
<dbReference type="PANTHER" id="PTHR24061:SF599">
    <property type="entry name" value="G-PROTEIN COUPLED RECEPTORS FAMILY 3 PROFILE DOMAIN-CONTAINING PROTEIN"/>
    <property type="match status" value="1"/>
</dbReference>
<dbReference type="RefSeq" id="XP_015268634.1">
    <property type="nucleotide sequence ID" value="XM_015413148.1"/>
</dbReference>
<dbReference type="InterPro" id="IPR011500">
    <property type="entry name" value="GPCR_3_9-Cys_dom"/>
</dbReference>
<organism evidence="13 14">
    <name type="scientific">Gekko japonicus</name>
    <name type="common">Schlegel's Japanese gecko</name>
    <dbReference type="NCBI Taxonomy" id="146911"/>
    <lineage>
        <taxon>Eukaryota</taxon>
        <taxon>Metazoa</taxon>
        <taxon>Chordata</taxon>
        <taxon>Craniata</taxon>
        <taxon>Vertebrata</taxon>
        <taxon>Euteleostomi</taxon>
        <taxon>Lepidosauria</taxon>
        <taxon>Squamata</taxon>
        <taxon>Bifurcata</taxon>
        <taxon>Gekkota</taxon>
        <taxon>Gekkonidae</taxon>
        <taxon>Gekkoninae</taxon>
        <taxon>Gekko</taxon>
    </lineage>
</organism>
<evidence type="ECO:0000256" key="2">
    <source>
        <dbReference type="ARBA" id="ARBA00022475"/>
    </source>
</evidence>
<dbReference type="InterPro" id="IPR000337">
    <property type="entry name" value="GPCR_3"/>
</dbReference>
<dbReference type="InterPro" id="IPR017978">
    <property type="entry name" value="GPCR_3_C"/>
</dbReference>
<keyword evidence="7 11" id="KW-0472">Membrane</keyword>
<keyword evidence="8" id="KW-0675">Receptor</keyword>
<dbReference type="SUPFAM" id="SSF53822">
    <property type="entry name" value="Periplasmic binding protein-like I"/>
    <property type="match status" value="1"/>
</dbReference>
<feature type="transmembrane region" description="Helical" evidence="11">
    <location>
        <begin position="583"/>
        <end position="606"/>
    </location>
</feature>
<dbReference type="InterPro" id="IPR028082">
    <property type="entry name" value="Peripla_BP_I"/>
</dbReference>
<dbReference type="Pfam" id="PF00003">
    <property type="entry name" value="7tm_3"/>
    <property type="match status" value="1"/>
</dbReference>
<evidence type="ECO:0000256" key="5">
    <source>
        <dbReference type="ARBA" id="ARBA00022989"/>
    </source>
</evidence>
<evidence type="ECO:0000256" key="8">
    <source>
        <dbReference type="ARBA" id="ARBA00023170"/>
    </source>
</evidence>
<evidence type="ECO:0000256" key="10">
    <source>
        <dbReference type="ARBA" id="ARBA00023224"/>
    </source>
</evidence>
<evidence type="ECO:0000256" key="11">
    <source>
        <dbReference type="SAM" id="Phobius"/>
    </source>
</evidence>
<evidence type="ECO:0000256" key="3">
    <source>
        <dbReference type="ARBA" id="ARBA00022692"/>
    </source>
</evidence>
<dbReference type="PANTHER" id="PTHR24061">
    <property type="entry name" value="CALCIUM-SENSING RECEPTOR-RELATED"/>
    <property type="match status" value="1"/>
</dbReference>
<feature type="transmembrane region" description="Helical" evidence="11">
    <location>
        <begin position="461"/>
        <end position="482"/>
    </location>
</feature>
<feature type="transmembrane region" description="Helical" evidence="11">
    <location>
        <begin position="494"/>
        <end position="519"/>
    </location>
</feature>
<evidence type="ECO:0000256" key="4">
    <source>
        <dbReference type="ARBA" id="ARBA00022729"/>
    </source>
</evidence>
<evidence type="ECO:0000256" key="9">
    <source>
        <dbReference type="ARBA" id="ARBA00023180"/>
    </source>
</evidence>
<dbReference type="InterPro" id="IPR017979">
    <property type="entry name" value="GPCR_3_CS"/>
</dbReference>
<dbReference type="PRINTS" id="PR00248">
    <property type="entry name" value="GPCRMGR"/>
</dbReference>
<dbReference type="InterPro" id="IPR038550">
    <property type="entry name" value="GPCR_3_9-Cys_sf"/>
</dbReference>
<feature type="transmembrane region" description="Helical" evidence="11">
    <location>
        <begin position="535"/>
        <end position="556"/>
    </location>
</feature>
<feature type="transmembrane region" description="Helical" evidence="11">
    <location>
        <begin position="644"/>
        <end position="665"/>
    </location>
</feature>
<dbReference type="InterPro" id="IPR004073">
    <property type="entry name" value="GPCR_3_vmron_rcpt_2"/>
</dbReference>
<dbReference type="InterPro" id="IPR000068">
    <property type="entry name" value="GPCR_3_Ca_sens_rcpt-rel"/>
</dbReference>
<keyword evidence="4" id="KW-0732">Signal</keyword>
<dbReference type="Pfam" id="PF01094">
    <property type="entry name" value="ANF_receptor"/>
    <property type="match status" value="1"/>
</dbReference>